<feature type="region of interest" description="Disordered" evidence="1">
    <location>
        <begin position="245"/>
        <end position="265"/>
    </location>
</feature>
<proteinExistence type="predicted"/>
<feature type="compositionally biased region" description="Polar residues" evidence="1">
    <location>
        <begin position="43"/>
        <end position="54"/>
    </location>
</feature>
<sequence>MGSEKRNTFGSVIQSSIAPGPGLYDANRGLSFIKGKMSPNITMGQKFNASSINDPSYLPGPGQYDISDEKEKRSKSYSIGLKYQRNLIGAKEGPGPGTYNIDKADKSRSSGGVGSSVGASFSFPKDDRNITRDIEKKSKDIPDPTAYDPALRNSQIGISLGQKISMESNYKMITPGPGTYNVQSNFKNNRYSGKDSKLSHIESVRSGQSQQGPRQTLQTNNYPGPGQYMQSMDSSIFKNQKGTTFGNATRTDLTPKDVQSTPGPNSYLPNINLIKKSAANWQIKQLFKNNSHTSRNLNPGPGTYDALTSKLSDMRSGPSISMGLKYEIQKDPTRGNPSPLDYAPNYDPVNKKSTGVKIGKQAQRISLAEKSQLESPPPDQYFQSIELSDAMNKLKGKSSGPKWTMGTSQRYEIGGSQAKTGKNQPGPGNYELPPTIGNIPHYERSKIKTLQ</sequence>
<dbReference type="PANTHER" id="PTHR21580">
    <property type="entry name" value="SHIPPO-1-RELATED"/>
    <property type="match status" value="1"/>
</dbReference>
<dbReference type="InterPro" id="IPR010736">
    <property type="entry name" value="SHIPPO-rpt"/>
</dbReference>
<feature type="compositionally biased region" description="Polar residues" evidence="1">
    <location>
        <begin position="205"/>
        <end position="226"/>
    </location>
</feature>
<evidence type="ECO:0000313" key="3">
    <source>
        <dbReference type="Proteomes" id="UP000039865"/>
    </source>
</evidence>
<dbReference type="OMA" id="IPHYERS"/>
<feature type="compositionally biased region" description="Polar residues" evidence="1">
    <location>
        <begin position="8"/>
        <end position="17"/>
    </location>
</feature>
<reference evidence="2 3" key="1">
    <citation type="submission" date="2014-06" db="EMBL/GenBank/DDBJ databases">
        <authorList>
            <person name="Swart Estienne"/>
        </authorList>
    </citation>
    <scope>NUCLEOTIDE SEQUENCE [LARGE SCALE GENOMIC DNA]</scope>
    <source>
        <strain evidence="2 3">130c</strain>
    </source>
</reference>
<protein>
    <submittedName>
        <fullName evidence="2">Uncharacterized protein</fullName>
    </submittedName>
</protein>
<feature type="region of interest" description="Disordered" evidence="1">
    <location>
        <begin position="203"/>
        <end position="226"/>
    </location>
</feature>
<evidence type="ECO:0000256" key="1">
    <source>
        <dbReference type="SAM" id="MobiDB-lite"/>
    </source>
</evidence>
<dbReference type="AlphaFoldDB" id="A0A078AI25"/>
<feature type="region of interest" description="Disordered" evidence="1">
    <location>
        <begin position="1"/>
        <end position="22"/>
    </location>
</feature>
<accession>A0A078AI25</accession>
<dbReference type="InParanoid" id="A0A078AI25"/>
<feature type="region of interest" description="Disordered" evidence="1">
    <location>
        <begin position="396"/>
        <end position="451"/>
    </location>
</feature>
<dbReference type="EMBL" id="CCKQ01009664">
    <property type="protein sequence ID" value="CDW81167.1"/>
    <property type="molecule type" value="Genomic_DNA"/>
</dbReference>
<feature type="region of interest" description="Disordered" evidence="1">
    <location>
        <begin position="43"/>
        <end position="152"/>
    </location>
</feature>
<dbReference type="InterPro" id="IPR051291">
    <property type="entry name" value="CIMAP"/>
</dbReference>
<evidence type="ECO:0000313" key="2">
    <source>
        <dbReference type="EMBL" id="CDW81167.1"/>
    </source>
</evidence>
<organism evidence="2 3">
    <name type="scientific">Stylonychia lemnae</name>
    <name type="common">Ciliate</name>
    <dbReference type="NCBI Taxonomy" id="5949"/>
    <lineage>
        <taxon>Eukaryota</taxon>
        <taxon>Sar</taxon>
        <taxon>Alveolata</taxon>
        <taxon>Ciliophora</taxon>
        <taxon>Intramacronucleata</taxon>
        <taxon>Spirotrichea</taxon>
        <taxon>Stichotrichia</taxon>
        <taxon>Sporadotrichida</taxon>
        <taxon>Oxytrichidae</taxon>
        <taxon>Stylonychinae</taxon>
        <taxon>Stylonychia</taxon>
    </lineage>
</organism>
<feature type="region of interest" description="Disordered" evidence="1">
    <location>
        <begin position="291"/>
        <end position="358"/>
    </location>
</feature>
<dbReference type="PANTHER" id="PTHR21580:SF28">
    <property type="entry name" value="BOREALIN N-TERMINAL DOMAIN-CONTAINING PROTEIN-RELATED"/>
    <property type="match status" value="1"/>
</dbReference>
<gene>
    <name evidence="2" type="primary">Contig15820.g16862</name>
    <name evidence="2" type="ORF">STYLEM_10177</name>
</gene>
<feature type="compositionally biased region" description="Basic and acidic residues" evidence="1">
    <location>
        <begin position="124"/>
        <end position="142"/>
    </location>
</feature>
<dbReference type="Proteomes" id="UP000039865">
    <property type="component" value="Unassembled WGS sequence"/>
</dbReference>
<dbReference type="Pfam" id="PF07004">
    <property type="entry name" value="SHIPPO-rpt"/>
    <property type="match status" value="5"/>
</dbReference>
<feature type="compositionally biased region" description="Basic and acidic residues" evidence="1">
    <location>
        <begin position="441"/>
        <end position="451"/>
    </location>
</feature>
<name>A0A078AI25_STYLE</name>
<keyword evidence="3" id="KW-1185">Reference proteome</keyword>
<dbReference type="OrthoDB" id="406368at2759"/>